<dbReference type="PANTHER" id="PTHR46925">
    <property type="entry name" value="G-PROTEIN COUPLED RECEPTOR TKR-1-RELATED"/>
    <property type="match status" value="1"/>
</dbReference>
<dbReference type="PRINTS" id="PR00237">
    <property type="entry name" value="GPCRRHODOPSN"/>
</dbReference>
<evidence type="ECO:0000256" key="10">
    <source>
        <dbReference type="SAM" id="Phobius"/>
    </source>
</evidence>
<evidence type="ECO:0000256" key="6">
    <source>
        <dbReference type="ARBA" id="ARBA00023040"/>
    </source>
</evidence>
<sequence length="216" mass="25379">MEEKKAIFIIGVIWVCGSLLSLPNALYSKAFTYSYAEGELRTICFLVWPDGSPGYSTYDYIYNITFLILTYVLPMGSMAFTYTFMARVLWGSKAIGEGSHLQREFIRSKQKVVKMLIVVVVLFAFCWAPYHGYFLYTYHFPDVVNQKYVQHVYLAIYWLAMSNSMYNPIIYVWMNKRYDLSVVLIEHCWLFCTVTFFCENLRKNLINTLQSINLKF</sequence>
<keyword evidence="9" id="KW-0807">Transducer</keyword>
<name>A0A443S4C2_9ACAR</name>
<dbReference type="GO" id="GO:0004995">
    <property type="term" value="F:tachykinin receptor activity"/>
    <property type="evidence" value="ECO:0007669"/>
    <property type="project" value="InterPro"/>
</dbReference>
<evidence type="ECO:0000256" key="4">
    <source>
        <dbReference type="ARBA" id="ARBA00022692"/>
    </source>
</evidence>
<dbReference type="STRING" id="299467.A0A443S4C2"/>
<feature type="transmembrane region" description="Helical" evidence="10">
    <location>
        <begin position="112"/>
        <end position="136"/>
    </location>
</feature>
<dbReference type="GO" id="GO:0005886">
    <property type="term" value="C:plasma membrane"/>
    <property type="evidence" value="ECO:0007669"/>
    <property type="project" value="UniProtKB-SubCell"/>
</dbReference>
<gene>
    <name evidence="12" type="ORF">B4U80_00737</name>
</gene>
<comment type="similarity">
    <text evidence="2">Belongs to the G-protein coupled receptor 1 family.</text>
</comment>
<proteinExistence type="inferred from homology"/>
<feature type="domain" description="G-protein coupled receptors family 1 profile" evidence="11">
    <location>
        <begin position="1"/>
        <end position="171"/>
    </location>
</feature>
<feature type="transmembrane region" description="Helical" evidence="10">
    <location>
        <begin position="60"/>
        <end position="84"/>
    </location>
</feature>
<evidence type="ECO:0000256" key="9">
    <source>
        <dbReference type="ARBA" id="ARBA00023224"/>
    </source>
</evidence>
<reference evidence="12 13" key="1">
    <citation type="journal article" date="2018" name="Gigascience">
        <title>Genomes of trombidid mites reveal novel predicted allergens and laterally-transferred genes associated with secondary metabolism.</title>
        <authorList>
            <person name="Dong X."/>
            <person name="Chaisiri K."/>
            <person name="Xia D."/>
            <person name="Armstrong S.D."/>
            <person name="Fang Y."/>
            <person name="Donnelly M.J."/>
            <person name="Kadowaki T."/>
            <person name="McGarry J.W."/>
            <person name="Darby A.C."/>
            <person name="Makepeace B.L."/>
        </authorList>
    </citation>
    <scope>NUCLEOTIDE SEQUENCE [LARGE SCALE GENOMIC DNA]</scope>
    <source>
        <strain evidence="12">UoL-UT</strain>
    </source>
</reference>
<dbReference type="PANTHER" id="PTHR46925:SF2">
    <property type="entry name" value="G-PROTEIN COUPLED RECEPTOR TKR-1-RELATED"/>
    <property type="match status" value="1"/>
</dbReference>
<dbReference type="Pfam" id="PF00001">
    <property type="entry name" value="7tm_1"/>
    <property type="match status" value="1"/>
</dbReference>
<evidence type="ECO:0000313" key="13">
    <source>
        <dbReference type="Proteomes" id="UP000288716"/>
    </source>
</evidence>
<evidence type="ECO:0000256" key="1">
    <source>
        <dbReference type="ARBA" id="ARBA00004651"/>
    </source>
</evidence>
<evidence type="ECO:0000256" key="2">
    <source>
        <dbReference type="ARBA" id="ARBA00010663"/>
    </source>
</evidence>
<dbReference type="InterPro" id="IPR001681">
    <property type="entry name" value="Neurokn_rcpt"/>
</dbReference>
<accession>A0A443S4C2</accession>
<dbReference type="EMBL" id="NCKV01008924">
    <property type="protein sequence ID" value="RWS22398.1"/>
    <property type="molecule type" value="Genomic_DNA"/>
</dbReference>
<dbReference type="VEuPathDB" id="VectorBase:LDEU009642"/>
<evidence type="ECO:0000256" key="5">
    <source>
        <dbReference type="ARBA" id="ARBA00022989"/>
    </source>
</evidence>
<dbReference type="InterPro" id="IPR000276">
    <property type="entry name" value="GPCR_Rhodpsn"/>
</dbReference>
<evidence type="ECO:0000259" key="11">
    <source>
        <dbReference type="PROSITE" id="PS50262"/>
    </source>
</evidence>
<keyword evidence="6" id="KW-0297">G-protein coupled receptor</keyword>
<dbReference type="Gene3D" id="1.20.1070.10">
    <property type="entry name" value="Rhodopsin 7-helix transmembrane proteins"/>
    <property type="match status" value="1"/>
</dbReference>
<comment type="subcellular location">
    <subcellularLocation>
        <location evidence="1">Cell membrane</location>
        <topology evidence="1">Multi-pass membrane protein</topology>
    </subcellularLocation>
</comment>
<feature type="transmembrane region" description="Helical" evidence="10">
    <location>
        <begin position="7"/>
        <end position="27"/>
    </location>
</feature>
<keyword evidence="8 12" id="KW-0675">Receptor</keyword>
<organism evidence="12 13">
    <name type="scientific">Leptotrombidium deliense</name>
    <dbReference type="NCBI Taxonomy" id="299467"/>
    <lineage>
        <taxon>Eukaryota</taxon>
        <taxon>Metazoa</taxon>
        <taxon>Ecdysozoa</taxon>
        <taxon>Arthropoda</taxon>
        <taxon>Chelicerata</taxon>
        <taxon>Arachnida</taxon>
        <taxon>Acari</taxon>
        <taxon>Acariformes</taxon>
        <taxon>Trombidiformes</taxon>
        <taxon>Prostigmata</taxon>
        <taxon>Anystina</taxon>
        <taxon>Parasitengona</taxon>
        <taxon>Trombiculoidea</taxon>
        <taxon>Trombiculidae</taxon>
        <taxon>Leptotrombidium</taxon>
    </lineage>
</organism>
<keyword evidence="4 10" id="KW-0812">Transmembrane</keyword>
<evidence type="ECO:0000256" key="3">
    <source>
        <dbReference type="ARBA" id="ARBA00022475"/>
    </source>
</evidence>
<dbReference type="AlphaFoldDB" id="A0A443S4C2"/>
<protein>
    <submittedName>
        <fullName evidence="12">Tachykinin-like peptides receptor 99D</fullName>
    </submittedName>
</protein>
<evidence type="ECO:0000256" key="8">
    <source>
        <dbReference type="ARBA" id="ARBA00023170"/>
    </source>
</evidence>
<feature type="transmembrane region" description="Helical" evidence="10">
    <location>
        <begin position="148"/>
        <end position="166"/>
    </location>
</feature>
<feature type="non-terminal residue" evidence="12">
    <location>
        <position position="216"/>
    </location>
</feature>
<dbReference type="PROSITE" id="PS50262">
    <property type="entry name" value="G_PROTEIN_RECEP_F1_2"/>
    <property type="match status" value="1"/>
</dbReference>
<evidence type="ECO:0000256" key="7">
    <source>
        <dbReference type="ARBA" id="ARBA00023136"/>
    </source>
</evidence>
<dbReference type="Proteomes" id="UP000288716">
    <property type="component" value="Unassembled WGS sequence"/>
</dbReference>
<keyword evidence="5 10" id="KW-1133">Transmembrane helix</keyword>
<dbReference type="OrthoDB" id="5981855at2759"/>
<evidence type="ECO:0000313" key="12">
    <source>
        <dbReference type="EMBL" id="RWS22398.1"/>
    </source>
</evidence>
<keyword evidence="7 10" id="KW-0472">Membrane</keyword>
<dbReference type="InterPro" id="IPR017452">
    <property type="entry name" value="GPCR_Rhodpsn_7TM"/>
</dbReference>
<keyword evidence="13" id="KW-1185">Reference proteome</keyword>
<keyword evidence="3" id="KW-1003">Cell membrane</keyword>
<comment type="caution">
    <text evidence="12">The sequence shown here is derived from an EMBL/GenBank/DDBJ whole genome shotgun (WGS) entry which is preliminary data.</text>
</comment>
<dbReference type="SUPFAM" id="SSF81321">
    <property type="entry name" value="Family A G protein-coupled receptor-like"/>
    <property type="match status" value="1"/>
</dbReference>